<dbReference type="Pfam" id="PF00005">
    <property type="entry name" value="ABC_tran"/>
    <property type="match status" value="2"/>
</dbReference>
<keyword evidence="4" id="KW-0547">Nucleotide-binding</keyword>
<feature type="compositionally biased region" description="Low complexity" evidence="8">
    <location>
        <begin position="511"/>
        <end position="521"/>
    </location>
</feature>
<name>A0ABP7VDX5_9ACTN</name>
<keyword evidence="11" id="KW-1185">Reference proteome</keyword>
<evidence type="ECO:0000313" key="10">
    <source>
        <dbReference type="EMBL" id="GAA4065306.1"/>
    </source>
</evidence>
<evidence type="ECO:0000256" key="6">
    <source>
        <dbReference type="ARBA" id="ARBA00022967"/>
    </source>
</evidence>
<evidence type="ECO:0000259" key="9">
    <source>
        <dbReference type="PROSITE" id="PS50893"/>
    </source>
</evidence>
<keyword evidence="2" id="KW-1003">Cell membrane</keyword>
<dbReference type="SUPFAM" id="SSF52540">
    <property type="entry name" value="P-loop containing nucleoside triphosphate hydrolases"/>
    <property type="match status" value="2"/>
</dbReference>
<evidence type="ECO:0000256" key="3">
    <source>
        <dbReference type="ARBA" id="ARBA00022597"/>
    </source>
</evidence>
<organism evidence="10 11">
    <name type="scientific">Actinomadura miaoliensis</name>
    <dbReference type="NCBI Taxonomy" id="430685"/>
    <lineage>
        <taxon>Bacteria</taxon>
        <taxon>Bacillati</taxon>
        <taxon>Actinomycetota</taxon>
        <taxon>Actinomycetes</taxon>
        <taxon>Streptosporangiales</taxon>
        <taxon>Thermomonosporaceae</taxon>
        <taxon>Actinomadura</taxon>
    </lineage>
</organism>
<dbReference type="InterPro" id="IPR003593">
    <property type="entry name" value="AAA+_ATPase"/>
</dbReference>
<dbReference type="PANTHER" id="PTHR43790">
    <property type="entry name" value="CARBOHYDRATE TRANSPORT ATP-BINDING PROTEIN MG119-RELATED"/>
    <property type="match status" value="1"/>
</dbReference>
<evidence type="ECO:0000256" key="1">
    <source>
        <dbReference type="ARBA" id="ARBA00022448"/>
    </source>
</evidence>
<reference evidence="11" key="1">
    <citation type="journal article" date="2019" name="Int. J. Syst. Evol. Microbiol.">
        <title>The Global Catalogue of Microorganisms (GCM) 10K type strain sequencing project: providing services to taxonomists for standard genome sequencing and annotation.</title>
        <authorList>
            <consortium name="The Broad Institute Genomics Platform"/>
            <consortium name="The Broad Institute Genome Sequencing Center for Infectious Disease"/>
            <person name="Wu L."/>
            <person name="Ma J."/>
        </authorList>
    </citation>
    <scope>NUCLEOTIDE SEQUENCE [LARGE SCALE GENOMIC DNA]</scope>
    <source>
        <strain evidence="11">JCM 16702</strain>
    </source>
</reference>
<dbReference type="Gene3D" id="3.40.50.300">
    <property type="entry name" value="P-loop containing nucleotide triphosphate hydrolases"/>
    <property type="match status" value="2"/>
</dbReference>
<gene>
    <name evidence="10" type="ORF">GCM10022214_19230</name>
</gene>
<comment type="caution">
    <text evidence="10">The sequence shown here is derived from an EMBL/GenBank/DDBJ whole genome shotgun (WGS) entry which is preliminary data.</text>
</comment>
<feature type="region of interest" description="Disordered" evidence="8">
    <location>
        <begin position="504"/>
        <end position="533"/>
    </location>
</feature>
<evidence type="ECO:0000256" key="2">
    <source>
        <dbReference type="ARBA" id="ARBA00022475"/>
    </source>
</evidence>
<evidence type="ECO:0000313" key="11">
    <source>
        <dbReference type="Proteomes" id="UP001500683"/>
    </source>
</evidence>
<feature type="compositionally biased region" description="Basic and acidic residues" evidence="8">
    <location>
        <begin position="523"/>
        <end position="533"/>
    </location>
</feature>
<sequence>MSEPGGGTAPVLSLRGVSKSYGPVRALSGVHLDLHPGTVHCLAGENGAGKSTLIKILTGAVQRDAGDYVIQGRDMRRGITPAEARTAGVGVVYQELSLLNDLTVADNLCMGTFPSRAGFVDRRRQRDAARAMLERVGLADLDLSRTVGELPTATRQLVEIARVLSRDAKVVIFDEPTTALSAEEGHALLERVKALRDEGVAVLYVTHRMEEMFAIGDTVTVLRDGTHVVTRPMSDFDEDSLIAAMVGRTITNLYPGPREDARREGEARLEVRGLRPVDFPEPVDLSVRAGEIVGLAGLLGSGRSELLRAVFGADPVTEGRVLLDGRPVPRGSTRKAARRGIGLLTEDRKESGLLPELSIEENIAIASWRTAGVRGLVHGPRVRRHVEQAVDGLRLRFGDWGDPVSSLSGGNQQKVLIARWRALGARVLLLDEPTKGVDVGAKADIYRIVADLAAAGLAIVVVSSYLPELLGLCDRVVVVRERRLVADLPAAEATEEKVLALASPRGADRVAAPPSAPSAAARQRHDVRTVESS</sequence>
<proteinExistence type="predicted"/>
<dbReference type="GO" id="GO:0005524">
    <property type="term" value="F:ATP binding"/>
    <property type="evidence" value="ECO:0007669"/>
    <property type="project" value="UniProtKB-KW"/>
</dbReference>
<evidence type="ECO:0000256" key="5">
    <source>
        <dbReference type="ARBA" id="ARBA00022840"/>
    </source>
</evidence>
<keyword evidence="1" id="KW-0813">Transport</keyword>
<dbReference type="SMART" id="SM00382">
    <property type="entry name" value="AAA"/>
    <property type="match status" value="2"/>
</dbReference>
<keyword evidence="5 10" id="KW-0067">ATP-binding</keyword>
<evidence type="ECO:0000256" key="7">
    <source>
        <dbReference type="ARBA" id="ARBA00023136"/>
    </source>
</evidence>
<dbReference type="RefSeq" id="WP_344943944.1">
    <property type="nucleotide sequence ID" value="NZ_BAAAZG010000008.1"/>
</dbReference>
<feature type="domain" description="ABC transporter" evidence="9">
    <location>
        <begin position="261"/>
        <end position="506"/>
    </location>
</feature>
<feature type="domain" description="ABC transporter" evidence="9">
    <location>
        <begin position="12"/>
        <end position="249"/>
    </location>
</feature>
<dbReference type="InterPro" id="IPR003439">
    <property type="entry name" value="ABC_transporter-like_ATP-bd"/>
</dbReference>
<dbReference type="Proteomes" id="UP001500683">
    <property type="component" value="Unassembled WGS sequence"/>
</dbReference>
<dbReference type="CDD" id="cd03216">
    <property type="entry name" value="ABC_Carb_Monos_I"/>
    <property type="match status" value="1"/>
</dbReference>
<dbReference type="CDD" id="cd03215">
    <property type="entry name" value="ABC_Carb_Monos_II"/>
    <property type="match status" value="1"/>
</dbReference>
<dbReference type="EMBL" id="BAAAZG010000008">
    <property type="protein sequence ID" value="GAA4065306.1"/>
    <property type="molecule type" value="Genomic_DNA"/>
</dbReference>
<dbReference type="PROSITE" id="PS50893">
    <property type="entry name" value="ABC_TRANSPORTER_2"/>
    <property type="match status" value="2"/>
</dbReference>
<evidence type="ECO:0000256" key="8">
    <source>
        <dbReference type="SAM" id="MobiDB-lite"/>
    </source>
</evidence>
<keyword evidence="6" id="KW-1278">Translocase</keyword>
<keyword evidence="7" id="KW-0472">Membrane</keyword>
<accession>A0ABP7VDX5</accession>
<keyword evidence="3" id="KW-0762">Sugar transport</keyword>
<dbReference type="InterPro" id="IPR027417">
    <property type="entry name" value="P-loop_NTPase"/>
</dbReference>
<protein>
    <submittedName>
        <fullName evidence="10">Sugar ABC transporter ATP-binding protein</fullName>
    </submittedName>
</protein>
<dbReference type="PANTHER" id="PTHR43790:SF3">
    <property type="entry name" value="D-ALLOSE IMPORT ATP-BINDING PROTEIN ALSA-RELATED"/>
    <property type="match status" value="1"/>
</dbReference>
<dbReference type="InterPro" id="IPR050107">
    <property type="entry name" value="ABC_carbohydrate_import_ATPase"/>
</dbReference>
<evidence type="ECO:0000256" key="4">
    <source>
        <dbReference type="ARBA" id="ARBA00022741"/>
    </source>
</evidence>